<sequence>MTASSSSDTMLCGQHVRISVAASQGGRRYMEDRVHIECVRLPDGTVDYLYLAVYDGHGGSEASDYVRKHLLKNIQSQYGFDGSDEQMLEAIKKGFVETHLAMWKVVDDWPLTSSGYTSTAGTTASCTFIRRGKIFTGHVGDSAVILGEMNNGEIKASSLTVDHKPDNSVEVQRINSAGGMVMKKSGVTRVVWTRPVRGHVGPVRRSTPTESIAFLAVARALGDLWSYNRETKQFIVSPEPDVAAYNLNDNNLCLVLGSDGLTNVLKPQQIVDIVMHYEKLSRDKHGRLPNHSRWILRHALEGWGASRADNISVISVFFDKENVKVNNTSVLADDINLCLDKALTDFGNSTIILGPKYCKQLKTLDVDLYYSGIVDSNFTTEISYNGPGYTRDIRRPLTLVQFSEIPVMPLSSLNRVSAIRHLSELFGTNNKVKVLPAGCVTGVILDGMDELYESLVNEGILCPCDEDVAREETVSSTGDDNVCSYGEDNIIEAEGICETNSKTNTNAVHLKCDVMTALNASNPKCPSTSNMNATEHCNMALSLSNKKPVFASLLSNPFSKTIRQRTVLKASRRKQCLKSMKEDCMSKVGDDNSFGEDRLNNNQLSSTNHCHDFQKLNASQRFSGSASALSPSLMLEALRFTNQLFEHDPFARDLILAGRRPLGRRRLSSSSLEPSQKRVRVSMESRISADHARDVSIRNGEKPEQIAANTNKAEECAAPTTSISRVWDFISSLLGNRANKK</sequence>
<dbReference type="SUPFAM" id="SSF81606">
    <property type="entry name" value="PP2C-like"/>
    <property type="match status" value="1"/>
</dbReference>
<protein>
    <submittedName>
        <fullName evidence="8">PPM-type phosphatase domain-containing protein</fullName>
    </submittedName>
</protein>
<dbReference type="Pfam" id="PF00481">
    <property type="entry name" value="PP2C"/>
    <property type="match status" value="1"/>
</dbReference>
<keyword evidence="1" id="KW-0479">Metal-binding</keyword>
<dbReference type="SMART" id="SM00332">
    <property type="entry name" value="PP2Cc"/>
    <property type="match status" value="1"/>
</dbReference>
<evidence type="ECO:0000256" key="1">
    <source>
        <dbReference type="ARBA" id="ARBA00022723"/>
    </source>
</evidence>
<feature type="region of interest" description="Disordered" evidence="5">
    <location>
        <begin position="665"/>
        <end position="685"/>
    </location>
</feature>
<dbReference type="WBParaSite" id="EEL_0000989801-mRNA-1">
    <property type="protein sequence ID" value="EEL_0000989801-mRNA-1"/>
    <property type="gene ID" value="EEL_0000989801"/>
</dbReference>
<evidence type="ECO:0000256" key="2">
    <source>
        <dbReference type="ARBA" id="ARBA00022801"/>
    </source>
</evidence>
<keyword evidence="3 4" id="KW-0904">Protein phosphatase</keyword>
<evidence type="ECO:0000256" key="5">
    <source>
        <dbReference type="SAM" id="MobiDB-lite"/>
    </source>
</evidence>
<dbReference type="STRING" id="1147741.A0A0R3S529"/>
<organism evidence="7 8">
    <name type="scientific">Elaeophora elaphi</name>
    <dbReference type="NCBI Taxonomy" id="1147741"/>
    <lineage>
        <taxon>Eukaryota</taxon>
        <taxon>Metazoa</taxon>
        <taxon>Ecdysozoa</taxon>
        <taxon>Nematoda</taxon>
        <taxon>Chromadorea</taxon>
        <taxon>Rhabditida</taxon>
        <taxon>Spirurina</taxon>
        <taxon>Spiruromorpha</taxon>
        <taxon>Filarioidea</taxon>
        <taxon>Onchocercidae</taxon>
        <taxon>Elaeophora</taxon>
    </lineage>
</organism>
<dbReference type="InterPro" id="IPR036457">
    <property type="entry name" value="PPM-type-like_dom_sf"/>
</dbReference>
<evidence type="ECO:0000313" key="8">
    <source>
        <dbReference type="WBParaSite" id="EEL_0000989801-mRNA-1"/>
    </source>
</evidence>
<dbReference type="PANTHER" id="PTHR47992">
    <property type="entry name" value="PROTEIN PHOSPHATASE"/>
    <property type="match status" value="1"/>
</dbReference>
<dbReference type="PROSITE" id="PS51746">
    <property type="entry name" value="PPM_2"/>
    <property type="match status" value="1"/>
</dbReference>
<evidence type="ECO:0000256" key="4">
    <source>
        <dbReference type="RuleBase" id="RU003465"/>
    </source>
</evidence>
<dbReference type="Gene3D" id="3.60.40.10">
    <property type="entry name" value="PPM-type phosphatase domain"/>
    <property type="match status" value="1"/>
</dbReference>
<dbReference type="GO" id="GO:0004722">
    <property type="term" value="F:protein serine/threonine phosphatase activity"/>
    <property type="evidence" value="ECO:0007669"/>
    <property type="project" value="InterPro"/>
</dbReference>
<dbReference type="InterPro" id="IPR000222">
    <property type="entry name" value="PP2C_BS"/>
</dbReference>
<dbReference type="AlphaFoldDB" id="A0A0R3S529"/>
<feature type="domain" description="PPM-type phosphatase" evidence="6">
    <location>
        <begin position="17"/>
        <end position="318"/>
    </location>
</feature>
<dbReference type="GO" id="GO:0046872">
    <property type="term" value="F:metal ion binding"/>
    <property type="evidence" value="ECO:0007669"/>
    <property type="project" value="UniProtKB-KW"/>
</dbReference>
<dbReference type="Proteomes" id="UP000050640">
    <property type="component" value="Unplaced"/>
</dbReference>
<dbReference type="InterPro" id="IPR015655">
    <property type="entry name" value="PP2C"/>
</dbReference>
<dbReference type="InterPro" id="IPR001932">
    <property type="entry name" value="PPM-type_phosphatase-like_dom"/>
</dbReference>
<evidence type="ECO:0000259" key="6">
    <source>
        <dbReference type="PROSITE" id="PS51746"/>
    </source>
</evidence>
<dbReference type="CDD" id="cd00143">
    <property type="entry name" value="PP2Cc"/>
    <property type="match status" value="1"/>
</dbReference>
<accession>A0A0R3S529</accession>
<comment type="similarity">
    <text evidence="4">Belongs to the PP2C family.</text>
</comment>
<dbReference type="PROSITE" id="PS01032">
    <property type="entry name" value="PPM_1"/>
    <property type="match status" value="1"/>
</dbReference>
<dbReference type="FunFam" id="3.60.40.10:FF:000060">
    <property type="entry name" value="Protein phosphatase 2c"/>
    <property type="match status" value="1"/>
</dbReference>
<reference evidence="8" key="1">
    <citation type="submission" date="2017-02" db="UniProtKB">
        <authorList>
            <consortium name="WormBaseParasite"/>
        </authorList>
    </citation>
    <scope>IDENTIFICATION</scope>
</reference>
<evidence type="ECO:0000313" key="7">
    <source>
        <dbReference type="Proteomes" id="UP000050640"/>
    </source>
</evidence>
<keyword evidence="2 4" id="KW-0378">Hydrolase</keyword>
<name>A0A0R3S529_9BILA</name>
<proteinExistence type="inferred from homology"/>
<evidence type="ECO:0000256" key="3">
    <source>
        <dbReference type="ARBA" id="ARBA00022912"/>
    </source>
</evidence>
<keyword evidence="7" id="KW-1185">Reference proteome</keyword>